<feature type="region of interest" description="Disordered" evidence="1">
    <location>
        <begin position="42"/>
        <end position="64"/>
    </location>
</feature>
<accession>V7PUB0</accession>
<protein>
    <submittedName>
        <fullName evidence="3">Uncharacterized protein</fullName>
    </submittedName>
</protein>
<dbReference type="OrthoDB" id="371788at2759"/>
<keyword evidence="2" id="KW-0472">Membrane</keyword>
<gene>
    <name evidence="3" type="ORF">YYC_01553</name>
</gene>
<evidence type="ECO:0000313" key="3">
    <source>
        <dbReference type="EMBL" id="ETB61723.1"/>
    </source>
</evidence>
<organism evidence="3 4">
    <name type="scientific">Plasmodium yoelii 17X</name>
    <dbReference type="NCBI Taxonomy" id="1323249"/>
    <lineage>
        <taxon>Eukaryota</taxon>
        <taxon>Sar</taxon>
        <taxon>Alveolata</taxon>
        <taxon>Apicomplexa</taxon>
        <taxon>Aconoidasida</taxon>
        <taxon>Haemosporida</taxon>
        <taxon>Plasmodiidae</taxon>
        <taxon>Plasmodium</taxon>
        <taxon>Plasmodium (Vinckeia)</taxon>
    </lineage>
</organism>
<dbReference type="Proteomes" id="UP000018538">
    <property type="component" value="Unassembled WGS sequence"/>
</dbReference>
<name>V7PUB0_PLAYE</name>
<reference evidence="3 4" key="1">
    <citation type="submission" date="2013-11" db="EMBL/GenBank/DDBJ databases">
        <title>The Genome Sequence of Plasmodium yoelii 17X.</title>
        <authorList>
            <consortium name="The Broad Institute Genomics Platform"/>
            <consortium name="The Broad Institute Genome Sequencing Center for Infectious Disease"/>
            <person name="Neafsey D."/>
            <person name="Adams J."/>
            <person name="Walker B."/>
            <person name="Young S.K."/>
            <person name="Zeng Q."/>
            <person name="Gargeya S."/>
            <person name="Fitzgerald M."/>
            <person name="Haas B."/>
            <person name="Abouelleil A."/>
            <person name="Alvarado L."/>
            <person name="Chapman S.B."/>
            <person name="Gainer-Dewar J."/>
            <person name="Goldberg J."/>
            <person name="Griggs A."/>
            <person name="Gujja S."/>
            <person name="Hansen M."/>
            <person name="Howarth C."/>
            <person name="Imamovic A."/>
            <person name="Ireland A."/>
            <person name="Larimer J."/>
            <person name="McCowan C."/>
            <person name="Murphy C."/>
            <person name="Pearson M."/>
            <person name="Poon T.W."/>
            <person name="Priest M."/>
            <person name="Roberts A."/>
            <person name="Saif S."/>
            <person name="Shea T."/>
            <person name="Sykes S."/>
            <person name="Wortman J."/>
            <person name="Nusbaum C."/>
            <person name="Birren B."/>
        </authorList>
    </citation>
    <scope>NUCLEOTIDE SEQUENCE [LARGE SCALE GENOMIC DNA]</scope>
    <source>
        <strain evidence="3 4">17X</strain>
    </source>
</reference>
<dbReference type="EMBL" id="KI635736">
    <property type="protein sequence ID" value="ETB61723.1"/>
    <property type="molecule type" value="Genomic_DNA"/>
</dbReference>
<feature type="transmembrane region" description="Helical" evidence="2">
    <location>
        <begin position="1380"/>
        <end position="1398"/>
    </location>
</feature>
<evidence type="ECO:0000256" key="2">
    <source>
        <dbReference type="SAM" id="Phobius"/>
    </source>
</evidence>
<feature type="transmembrane region" description="Helical" evidence="2">
    <location>
        <begin position="1340"/>
        <end position="1359"/>
    </location>
</feature>
<feature type="region of interest" description="Disordered" evidence="1">
    <location>
        <begin position="1301"/>
        <end position="1330"/>
    </location>
</feature>
<feature type="compositionally biased region" description="Gly residues" evidence="1">
    <location>
        <begin position="1315"/>
        <end position="1330"/>
    </location>
</feature>
<proteinExistence type="predicted"/>
<keyword evidence="2" id="KW-0812">Transmembrane</keyword>
<keyword evidence="4" id="KW-1185">Reference proteome</keyword>
<keyword evidence="2" id="KW-1133">Transmembrane helix</keyword>
<evidence type="ECO:0000313" key="4">
    <source>
        <dbReference type="Proteomes" id="UP000018538"/>
    </source>
</evidence>
<evidence type="ECO:0000256" key="1">
    <source>
        <dbReference type="SAM" id="MobiDB-lite"/>
    </source>
</evidence>
<sequence length="1610" mass="192682">MIENNVEKKTEHDKNLIVENLEENINDNEDLFIGNSNDIKDGINNDSNENKEKNDEVGKNVKRDMGKDENKRDLIFSSILRYKKYLTKKGNNYFEFSQTNLQINENEMLVHNSNFFHLFDIKTIFFPHIFLNVNSHININISDYLNYIQKYSNICDTQKNIHYNSRQDFILEAIENIKHVEVFKNVMLLNSLFLTLNQKNAEQLKTHFDSIEKINSSDLVFVQTNRKNDMILGYIKDSKYNLIFEVFNFKKFFEECYNDDVYIDIFEINKKKMDEHDFINKNENGKIYLKELKINEKKKIHTKSDTFKKFYSYSVYQYDYYFFKRSIIECLYLKDTKKWEERGRKCILSLNLCLKYVNDNLFVMILYSYDDTSGNDINFGEKSVCKNKKEKHLNNNNINNFDSCEKNILQFEDLIMYNNQFDLNKVDKNLFKRNTFFVNDLCYPLKCKILGIISFTNLCTGDYIRHIYFTKLKKYSYNFKNEYKFNLYCLSNDGVLYTFDCLLEFQNIYTEENFKFDIKKYYNFQINKECSCTQINVIKFSSKYLYSISFINNIVSPTNFSRKNNDHHVDNSNSVQKKKTSYSYDFAKENNENIFMECEEGVKRNSDLKFNIYDDKMHSKNNRSLYHSNSTCRNKKYNDFLETLKNQNDLNSQVIKCKYKFIVITAKYDIFIITLKKEKKNTHTQKNDNTSKEIVNFSSTNNNNKNNVICRIVINKYNFEKYNEIKCKNKSCVLFELICFYKNGYIKKYNYICTYKNNNFEFYLFENEQIKYSSIAKKQFFVPTLFSFNDEIIKKKKETENEDGKNNSLNINNTAISLYKSLIYLYYEEKKYENISMAINDQCLTINYVKAFSKWFKKIYKFVYKRHVYKCNNNCTIIDQINKCSNYYDNNFHQKDNNNIDPCNNLCIENNKDNIHINKNETNSIYKIENSPLYLNMLVKKENKTFFWEYKYILFGFYDLFLINEKNNLSHVNDERKNVDKKNLKNSYDAHSHFNFINIVKEYFSYDNILTCINSFPQNLNMKKKKIKLNFYYFINFLNFLQNNYIHEYVSVFHLVFNQLNEKTQQWENKMDEIVPNGCKSYTICDGCESWEVRVDRVLKKYRQFIDVRKYCPILFSFFVHMYNFCLKGNGLNNDAFISHITYFLINKNTKINKKRYRYLQQKEEKIREGANEVDNISPNILNKNSTPLNEDKHECVNDECVNGECVNGECVNDKCVNDECEIRENGDTKKETKTMFRLENNKMKNINEEEFEKKNKKEIEMENLLTNFITLKKFLYYVNKVSKYLDAIYSITSLNCGNRGERKKKNNNNDNSGGNNGGNNSGDNNGGNNGGDSSGELDFYVYVNISICQVLYTMMHTLRINNTNKYANSNYNLKKNNMDYFYLLILVNFYTLFSILLTQRENVLKCNTDKNKKNIEQKRNLDKKIIEKDLLIHFYNELYEINKNNTNLKDQFMCANNIEIKREDFQKYLNLIYKLFITIIDQIDTDDKLIEKIYFKINCCLCGNISLSNLYNNYYICEKKHIFNKCMITFCCIYKNCLILPNIFLFENIHKNNIYDPNNHILNFNINFKITNIYFCPFCHYFITTDNHFFNQIFIFTQCPFCSTPLANL</sequence>